<organism evidence="1 2">
    <name type="scientific">Potamilus streckersoni</name>
    <dbReference type="NCBI Taxonomy" id="2493646"/>
    <lineage>
        <taxon>Eukaryota</taxon>
        <taxon>Metazoa</taxon>
        <taxon>Spiralia</taxon>
        <taxon>Lophotrochozoa</taxon>
        <taxon>Mollusca</taxon>
        <taxon>Bivalvia</taxon>
        <taxon>Autobranchia</taxon>
        <taxon>Heteroconchia</taxon>
        <taxon>Palaeoheterodonta</taxon>
        <taxon>Unionida</taxon>
        <taxon>Unionoidea</taxon>
        <taxon>Unionidae</taxon>
        <taxon>Ambleminae</taxon>
        <taxon>Lampsilini</taxon>
        <taxon>Potamilus</taxon>
    </lineage>
</organism>
<evidence type="ECO:0000313" key="2">
    <source>
        <dbReference type="Proteomes" id="UP001195483"/>
    </source>
</evidence>
<reference evidence="1" key="2">
    <citation type="journal article" date="2021" name="Genome Biol. Evol.">
        <title>Developing a high-quality reference genome for a parasitic bivalve with doubly uniparental inheritance (Bivalvia: Unionida).</title>
        <authorList>
            <person name="Smith C.H."/>
        </authorList>
    </citation>
    <scope>NUCLEOTIDE SEQUENCE</scope>
    <source>
        <strain evidence="1">CHS0354</strain>
        <tissue evidence="1">Mantle</tissue>
    </source>
</reference>
<dbReference type="EMBL" id="JAEAOA010002360">
    <property type="protein sequence ID" value="KAK3589580.1"/>
    <property type="molecule type" value="Genomic_DNA"/>
</dbReference>
<dbReference type="Proteomes" id="UP001195483">
    <property type="component" value="Unassembled WGS sequence"/>
</dbReference>
<protein>
    <recommendedName>
        <fullName evidence="3">DDE-1 domain-containing protein</fullName>
    </recommendedName>
</protein>
<name>A0AAE0SCL6_9BIVA</name>
<accession>A0AAE0SCL6</accession>
<proteinExistence type="predicted"/>
<sequence>MACFNAAGGKMPSIHVMNTNMRKVIQDFYVAEAPSKTCCLVQQTVGRMLSWAWAGFSTSSSNPVDLMQRPQLLLMEGNSFHETLGLLECVQQENIHIVASPFTEPITCNFKREPTDVSISEEKNCHVQTNVQDHRLQLINENRNQQPGLLATDTELIQLVDKSATFDQMQASINELAT</sequence>
<gene>
    <name evidence="1" type="ORF">CHS0354_043035</name>
</gene>
<comment type="caution">
    <text evidence="1">The sequence shown here is derived from an EMBL/GenBank/DDBJ whole genome shotgun (WGS) entry which is preliminary data.</text>
</comment>
<evidence type="ECO:0008006" key="3">
    <source>
        <dbReference type="Google" id="ProtNLM"/>
    </source>
</evidence>
<keyword evidence="2" id="KW-1185">Reference proteome</keyword>
<dbReference type="AlphaFoldDB" id="A0AAE0SCL6"/>
<reference evidence="1" key="3">
    <citation type="submission" date="2023-05" db="EMBL/GenBank/DDBJ databases">
        <authorList>
            <person name="Smith C.H."/>
        </authorList>
    </citation>
    <scope>NUCLEOTIDE SEQUENCE</scope>
    <source>
        <strain evidence="1">CHS0354</strain>
        <tissue evidence="1">Mantle</tissue>
    </source>
</reference>
<evidence type="ECO:0000313" key="1">
    <source>
        <dbReference type="EMBL" id="KAK3589580.1"/>
    </source>
</evidence>
<reference evidence="1" key="1">
    <citation type="journal article" date="2021" name="Genome Biol. Evol.">
        <title>A High-Quality Reference Genome for a Parasitic Bivalve with Doubly Uniparental Inheritance (Bivalvia: Unionida).</title>
        <authorList>
            <person name="Smith C.H."/>
        </authorList>
    </citation>
    <scope>NUCLEOTIDE SEQUENCE</scope>
    <source>
        <strain evidence="1">CHS0354</strain>
    </source>
</reference>